<feature type="transmembrane region" description="Helical" evidence="5">
    <location>
        <begin position="88"/>
        <end position="111"/>
    </location>
</feature>
<dbReference type="InterPro" id="IPR004695">
    <property type="entry name" value="SLAC1/Mae1/Ssu1/TehA"/>
</dbReference>
<feature type="transmembrane region" description="Helical" evidence="5">
    <location>
        <begin position="254"/>
        <end position="274"/>
    </location>
</feature>
<feature type="transmembrane region" description="Helical" evidence="5">
    <location>
        <begin position="156"/>
        <end position="178"/>
    </location>
</feature>
<keyword evidence="4 5" id="KW-0472">Membrane</keyword>
<evidence type="ECO:0000256" key="2">
    <source>
        <dbReference type="ARBA" id="ARBA00022692"/>
    </source>
</evidence>
<proteinExistence type="predicted"/>
<dbReference type="EMBL" id="AP024202">
    <property type="protein sequence ID" value="BCN93378.1"/>
    <property type="molecule type" value="Genomic_DNA"/>
</dbReference>
<feature type="transmembrane region" description="Helical" evidence="5">
    <location>
        <begin position="224"/>
        <end position="242"/>
    </location>
</feature>
<name>A0ABM7MD88_9GAMM</name>
<dbReference type="Pfam" id="PF03595">
    <property type="entry name" value="SLAC1"/>
    <property type="match status" value="1"/>
</dbReference>
<evidence type="ECO:0008006" key="8">
    <source>
        <dbReference type="Google" id="ProtNLM"/>
    </source>
</evidence>
<evidence type="ECO:0000256" key="4">
    <source>
        <dbReference type="ARBA" id="ARBA00023136"/>
    </source>
</evidence>
<feature type="transmembrane region" description="Helical" evidence="5">
    <location>
        <begin position="190"/>
        <end position="212"/>
    </location>
</feature>
<dbReference type="Proteomes" id="UP001054820">
    <property type="component" value="Chromosome"/>
</dbReference>
<keyword evidence="2 5" id="KW-0812">Transmembrane</keyword>
<evidence type="ECO:0000256" key="1">
    <source>
        <dbReference type="ARBA" id="ARBA00004141"/>
    </source>
</evidence>
<feature type="transmembrane region" description="Helical" evidence="5">
    <location>
        <begin position="54"/>
        <end position="73"/>
    </location>
</feature>
<comment type="subcellular location">
    <subcellularLocation>
        <location evidence="1">Membrane</location>
        <topology evidence="1">Multi-pass membrane protein</topology>
    </subcellularLocation>
</comment>
<accession>A0ABM7MD88</accession>
<feature type="transmembrane region" description="Helical" evidence="5">
    <location>
        <begin position="12"/>
        <end position="34"/>
    </location>
</feature>
<evidence type="ECO:0000256" key="5">
    <source>
        <dbReference type="SAM" id="Phobius"/>
    </source>
</evidence>
<evidence type="ECO:0000313" key="7">
    <source>
        <dbReference type="Proteomes" id="UP001054820"/>
    </source>
</evidence>
<keyword evidence="7" id="KW-1185">Reference proteome</keyword>
<evidence type="ECO:0000256" key="3">
    <source>
        <dbReference type="ARBA" id="ARBA00022989"/>
    </source>
</evidence>
<feature type="transmembrane region" description="Helical" evidence="5">
    <location>
        <begin position="280"/>
        <end position="305"/>
    </location>
</feature>
<protein>
    <recommendedName>
        <fullName evidence="8">C4-dicarboxylate ABC transporter</fullName>
    </recommendedName>
</protein>
<dbReference type="InterPro" id="IPR038665">
    <property type="entry name" value="Voltage-dep_anion_channel_sf"/>
</dbReference>
<organism evidence="6 7">
    <name type="scientific">Thiomicrorhabdus immobilis</name>
    <dbReference type="NCBI Taxonomy" id="2791037"/>
    <lineage>
        <taxon>Bacteria</taxon>
        <taxon>Pseudomonadati</taxon>
        <taxon>Pseudomonadota</taxon>
        <taxon>Gammaproteobacteria</taxon>
        <taxon>Thiotrichales</taxon>
        <taxon>Piscirickettsiaceae</taxon>
        <taxon>Thiomicrorhabdus</taxon>
    </lineage>
</organism>
<dbReference type="PANTHER" id="PTHR37955">
    <property type="entry name" value="TELLURITE RESISTANCE PROTEIN TEHA"/>
    <property type="match status" value="1"/>
</dbReference>
<feature type="transmembrane region" description="Helical" evidence="5">
    <location>
        <begin position="123"/>
        <end position="144"/>
    </location>
</feature>
<dbReference type="Gene3D" id="1.50.10.150">
    <property type="entry name" value="Voltage-dependent anion channel"/>
    <property type="match status" value="1"/>
</dbReference>
<dbReference type="PANTHER" id="PTHR37955:SF1">
    <property type="entry name" value="DEP DOMAIN-CONTAINING PROTEIN"/>
    <property type="match status" value="1"/>
</dbReference>
<gene>
    <name evidence="6" type="ORF">THMIRHAM_11630</name>
</gene>
<dbReference type="InterPro" id="IPR052951">
    <property type="entry name" value="Tellurite_res_ion_channel"/>
</dbReference>
<keyword evidence="3 5" id="KW-1133">Transmembrane helix</keyword>
<evidence type="ECO:0000313" key="6">
    <source>
        <dbReference type="EMBL" id="BCN93378.1"/>
    </source>
</evidence>
<sequence length="318" mass="36491">MELFNLEMDISIAILIYGWVVFFIVSTHYVWHLIRSGYRNNLIKEWYDPFRRSFLPAVSLTTILFLMSLYQVLDGYYLLDPAWLSGLFYAIVFVASAHFMLNLFLLNGWLFDDNLQLNHHKPTWFILLSANFIIVIALMGSFGTQQNTWIYEVSHFFFAVALFLWIVFSTSLFYRLIFSQALQAPLRPSLFIFLAPPSLGCVASLFISDAYIANGIITLDSVGILSWLSYGFASVMLLIWLVNYRFFVGGGLSMAGWSYVYPLAAYGLASQYLAQALENIYLAIFSAVVFVGLLSLILLLSYWLFKEVLVFIRSDTNY</sequence>
<reference evidence="6" key="1">
    <citation type="journal article" date="2022" name="Arch. Microbiol.">
        <title>Thiomicrorhabdus immobilis sp. nov., a mesophilic sulfur-oxidizing bacterium isolated from sediment of a brackish lake in northern Japan.</title>
        <authorList>
            <person name="Kojima H."/>
            <person name="Mochizuki J."/>
            <person name="Kanda M."/>
            <person name="Watanabe T."/>
            <person name="Fukui M."/>
        </authorList>
    </citation>
    <scope>NUCLEOTIDE SEQUENCE</scope>
    <source>
        <strain evidence="6">Am19</strain>
    </source>
</reference>